<reference evidence="12" key="2">
    <citation type="submission" date="2025-08" db="UniProtKB">
        <authorList>
            <consortium name="Ensembl"/>
        </authorList>
    </citation>
    <scope>IDENTIFICATION</scope>
</reference>
<evidence type="ECO:0000256" key="3">
    <source>
        <dbReference type="ARBA" id="ARBA00022490"/>
    </source>
</evidence>
<feature type="region of interest" description="Disordered" evidence="9">
    <location>
        <begin position="1"/>
        <end position="24"/>
    </location>
</feature>
<dbReference type="InterPro" id="IPR000387">
    <property type="entry name" value="Tyr_Pase_dom"/>
</dbReference>
<dbReference type="FunFam" id="3.90.190.10:FF:000045">
    <property type="entry name" value="Tyrosine-protein phosphatase non-receptor type 12"/>
    <property type="match status" value="1"/>
</dbReference>
<dbReference type="PANTHER" id="PTHR45983:SF4">
    <property type="entry name" value="TYROSINE-PROTEIN PHOSPHATASE NON-RECEPTOR TYPE 18"/>
    <property type="match status" value="1"/>
</dbReference>
<reference evidence="12" key="3">
    <citation type="submission" date="2025-09" db="UniProtKB">
        <authorList>
            <consortium name="Ensembl"/>
        </authorList>
    </citation>
    <scope>IDENTIFICATION</scope>
</reference>
<dbReference type="EC" id="3.1.3.48" evidence="2"/>
<dbReference type="AlphaFoldDB" id="A0A7N5JCD1"/>
<keyword evidence="3" id="KW-0963">Cytoplasm</keyword>
<organism evidence="12 13">
    <name type="scientific">Ailuropoda melanoleuca</name>
    <name type="common">Giant panda</name>
    <dbReference type="NCBI Taxonomy" id="9646"/>
    <lineage>
        <taxon>Eukaryota</taxon>
        <taxon>Metazoa</taxon>
        <taxon>Chordata</taxon>
        <taxon>Craniata</taxon>
        <taxon>Vertebrata</taxon>
        <taxon>Euteleostomi</taxon>
        <taxon>Mammalia</taxon>
        <taxon>Eutheria</taxon>
        <taxon>Laurasiatheria</taxon>
        <taxon>Carnivora</taxon>
        <taxon>Caniformia</taxon>
        <taxon>Ursidae</taxon>
        <taxon>Ailuropoda</taxon>
    </lineage>
</organism>
<evidence type="ECO:0000313" key="13">
    <source>
        <dbReference type="Proteomes" id="UP000008912"/>
    </source>
</evidence>
<sequence>MGRGRPGEDARPSTQRGPLEEGWPRARILGLSRRKCPGDCADSANMPGAHRKGSTSAGLSSQAQRERIWGSGCGPGPGACERHRGELRMSLAEGRALPPVARFHWVARSEAGPPQPASASSFLATSYPRGAQQLDWTSGVHSVMSRNLDAVRSFLEQLEARGGRERAVLAGEFSDIQACSAAWKTDHVCSTEAGSLPGNVRKNRYKDVLPYDQTRVILSLLQEEGHGDYINGNFIRGTDGSQAYIATQGPLPHTLLDFWRLVWEFGVKVILMACREMENGRKKCERYWAQEQEPLQIGLFCITLTRETWLNADIMLRTLQVTFQKECRSVYQLQYMSWPDRGVPSNPEHVLTMVEEARRLQGSGPSPLCVHCSAGCGRTGVLCTVDYVRQLLLTQMIPPNFSLFNVVLEMRKQRPAAVQTEEQYRFLYHTVAQMFFSALQNTSPLYQNFKENCAPVYDDALSLQTSQTLPTTPRPLGGVLRSISVPGPRALAMADTYAVVQKRAAPAGTGAGARGRGAEEEPLYSQVTPRARRPQAHAEDARGLLPGRVAADQSPAGPDAYEDVVDGAQSVGLGFNLRIGRPKGPRDPPAEWTQV</sequence>
<feature type="compositionally biased region" description="Polar residues" evidence="9">
    <location>
        <begin position="54"/>
        <end position="63"/>
    </location>
</feature>
<dbReference type="GO" id="GO:0005737">
    <property type="term" value="C:cytoplasm"/>
    <property type="evidence" value="ECO:0007669"/>
    <property type="project" value="UniProtKB-SubCell"/>
</dbReference>
<evidence type="ECO:0000256" key="8">
    <source>
        <dbReference type="ARBA" id="ARBA00051722"/>
    </source>
</evidence>
<keyword evidence="4" id="KW-0597">Phosphoprotein</keyword>
<dbReference type="Ensembl" id="ENSAMET00000037231.1">
    <property type="protein sequence ID" value="ENSAMEP00000023331.1"/>
    <property type="gene ID" value="ENSAMEG00000002887.2"/>
</dbReference>
<keyword evidence="13" id="KW-1185">Reference proteome</keyword>
<dbReference type="PANTHER" id="PTHR45983">
    <property type="entry name" value="TYROSINE PHOSPHATSE N18, PUTATIVE-RELATED"/>
    <property type="match status" value="1"/>
</dbReference>
<evidence type="ECO:0000256" key="9">
    <source>
        <dbReference type="SAM" id="MobiDB-lite"/>
    </source>
</evidence>
<reference evidence="12 13" key="1">
    <citation type="journal article" date="2010" name="Nature">
        <title>The sequence and de novo assembly of the giant panda genome.</title>
        <authorList>
            <person name="Li R."/>
            <person name="Fan W."/>
            <person name="Tian G."/>
            <person name="Zhu H."/>
            <person name="He L."/>
            <person name="Cai J."/>
            <person name="Huang Q."/>
            <person name="Cai Q."/>
            <person name="Li B."/>
            <person name="Bai Y."/>
            <person name="Zhang Z."/>
            <person name="Zhang Y."/>
            <person name="Wang W."/>
            <person name="Li J."/>
            <person name="Wei F."/>
            <person name="Li H."/>
            <person name="Jian M."/>
            <person name="Li J."/>
            <person name="Zhang Z."/>
            <person name="Nielsen R."/>
            <person name="Li D."/>
            <person name="Gu W."/>
            <person name="Yang Z."/>
            <person name="Xuan Z."/>
            <person name="Ryder O.A."/>
            <person name="Leung F.C."/>
            <person name="Zhou Y."/>
            <person name="Cao J."/>
            <person name="Sun X."/>
            <person name="Fu Y."/>
            <person name="Fang X."/>
            <person name="Guo X."/>
            <person name="Wang B."/>
            <person name="Hou R."/>
            <person name="Shen F."/>
            <person name="Mu B."/>
            <person name="Ni P."/>
            <person name="Lin R."/>
            <person name="Qian W."/>
            <person name="Wang G."/>
            <person name="Yu C."/>
            <person name="Nie W."/>
            <person name="Wang J."/>
            <person name="Wu Z."/>
            <person name="Liang H."/>
            <person name="Min J."/>
            <person name="Wu Q."/>
            <person name="Cheng S."/>
            <person name="Ruan J."/>
            <person name="Wang M."/>
            <person name="Shi Z."/>
            <person name="Wen M."/>
            <person name="Liu B."/>
            <person name="Ren X."/>
            <person name="Zheng H."/>
            <person name="Dong D."/>
            <person name="Cook K."/>
            <person name="Shan G."/>
            <person name="Zhang H."/>
            <person name="Kosiol C."/>
            <person name="Xie X."/>
            <person name="Lu Z."/>
            <person name="Zheng H."/>
            <person name="Li Y."/>
            <person name="Steiner C.C."/>
            <person name="Lam T.T."/>
            <person name="Lin S."/>
            <person name="Zhang Q."/>
            <person name="Li G."/>
            <person name="Tian J."/>
            <person name="Gong T."/>
            <person name="Liu H."/>
            <person name="Zhang D."/>
            <person name="Fang L."/>
            <person name="Ye C."/>
            <person name="Zhang J."/>
            <person name="Hu W."/>
            <person name="Xu A."/>
            <person name="Ren Y."/>
            <person name="Zhang G."/>
            <person name="Bruford M.W."/>
            <person name="Li Q."/>
            <person name="Ma L."/>
            <person name="Guo Y."/>
            <person name="An N."/>
            <person name="Hu Y."/>
            <person name="Zheng Y."/>
            <person name="Shi Y."/>
            <person name="Li Z."/>
            <person name="Liu Q."/>
            <person name="Chen Y."/>
            <person name="Zhao J."/>
            <person name="Qu N."/>
            <person name="Zhao S."/>
            <person name="Tian F."/>
            <person name="Wang X."/>
            <person name="Wang H."/>
            <person name="Xu L."/>
            <person name="Liu X."/>
            <person name="Vinar T."/>
            <person name="Wang Y."/>
            <person name="Lam T.W."/>
            <person name="Yiu S.M."/>
            <person name="Liu S."/>
            <person name="Zhang H."/>
            <person name="Li D."/>
            <person name="Huang Y."/>
            <person name="Wang X."/>
            <person name="Yang G."/>
            <person name="Jiang Z."/>
            <person name="Wang J."/>
            <person name="Qin N."/>
            <person name="Li L."/>
            <person name="Li J."/>
            <person name="Bolund L."/>
            <person name="Kristiansen K."/>
            <person name="Wong G.K."/>
            <person name="Olson M."/>
            <person name="Zhang X."/>
            <person name="Li S."/>
            <person name="Yang H."/>
            <person name="Wang J."/>
            <person name="Wang J."/>
        </authorList>
    </citation>
    <scope>NUCLEOTIDE SEQUENCE [LARGE SCALE GENOMIC DNA]</scope>
</reference>
<dbReference type="InterPro" id="IPR029021">
    <property type="entry name" value="Prot-tyrosine_phosphatase-like"/>
</dbReference>
<feature type="region of interest" description="Disordered" evidence="9">
    <location>
        <begin position="39"/>
        <end position="76"/>
    </location>
</feature>
<dbReference type="Pfam" id="PF00102">
    <property type="entry name" value="Y_phosphatase"/>
    <property type="match status" value="1"/>
</dbReference>
<dbReference type="InterPro" id="IPR047170">
    <property type="entry name" value="PTN12/18/22"/>
</dbReference>
<dbReference type="SMART" id="SM00194">
    <property type="entry name" value="PTPc"/>
    <property type="match status" value="1"/>
</dbReference>
<evidence type="ECO:0000256" key="6">
    <source>
        <dbReference type="ARBA" id="ARBA00022912"/>
    </source>
</evidence>
<dbReference type="GO" id="GO:0004726">
    <property type="term" value="F:non-membrane spanning protein tyrosine phosphatase activity"/>
    <property type="evidence" value="ECO:0007669"/>
    <property type="project" value="InterPro"/>
</dbReference>
<evidence type="ECO:0000259" key="11">
    <source>
        <dbReference type="PROSITE" id="PS50056"/>
    </source>
</evidence>
<dbReference type="SMART" id="SM00404">
    <property type="entry name" value="PTPc_motif"/>
    <property type="match status" value="1"/>
</dbReference>
<gene>
    <name evidence="12" type="primary">PTPN18</name>
</gene>
<keyword evidence="6" id="KW-0904">Protein phosphatase</keyword>
<comment type="catalytic activity">
    <reaction evidence="8">
        <text>O-phospho-L-tyrosyl-[protein] + H2O = L-tyrosyl-[protein] + phosphate</text>
        <dbReference type="Rhea" id="RHEA:10684"/>
        <dbReference type="Rhea" id="RHEA-COMP:10136"/>
        <dbReference type="Rhea" id="RHEA-COMP:20101"/>
        <dbReference type="ChEBI" id="CHEBI:15377"/>
        <dbReference type="ChEBI" id="CHEBI:43474"/>
        <dbReference type="ChEBI" id="CHEBI:46858"/>
        <dbReference type="ChEBI" id="CHEBI:61978"/>
        <dbReference type="EC" id="3.1.3.48"/>
    </reaction>
</comment>
<evidence type="ECO:0000256" key="7">
    <source>
        <dbReference type="ARBA" id="ARBA00034734"/>
    </source>
</evidence>
<keyword evidence="5" id="KW-0378">Hydrolase</keyword>
<dbReference type="PROSITE" id="PS50056">
    <property type="entry name" value="TYR_PHOSPHATASE_2"/>
    <property type="match status" value="1"/>
</dbReference>
<evidence type="ECO:0000259" key="10">
    <source>
        <dbReference type="PROSITE" id="PS50055"/>
    </source>
</evidence>
<accession>A0A7N5JCD1</accession>
<comment type="similarity">
    <text evidence="7">Belongs to the protein-tyrosine phosphatase family. Non-receptor class 4 subfamily.</text>
</comment>
<feature type="region of interest" description="Disordered" evidence="9">
    <location>
        <begin position="576"/>
        <end position="595"/>
    </location>
</feature>
<dbReference type="InterPro" id="IPR016130">
    <property type="entry name" value="Tyr_Pase_AS"/>
</dbReference>
<dbReference type="PROSITE" id="PS50055">
    <property type="entry name" value="TYR_PHOSPHATASE_PTP"/>
    <property type="match status" value="1"/>
</dbReference>
<dbReference type="PROSITE" id="PS00383">
    <property type="entry name" value="TYR_PHOSPHATASE_1"/>
    <property type="match status" value="1"/>
</dbReference>
<dbReference type="PRINTS" id="PR00700">
    <property type="entry name" value="PRTYPHPHTASE"/>
</dbReference>
<feature type="region of interest" description="Disordered" evidence="9">
    <location>
        <begin position="507"/>
        <end position="561"/>
    </location>
</feature>
<comment type="subcellular location">
    <subcellularLocation>
        <location evidence="1">Cytoplasm</location>
    </subcellularLocation>
</comment>
<dbReference type="InterPro" id="IPR003595">
    <property type="entry name" value="Tyr_Pase_cat"/>
</dbReference>
<dbReference type="Proteomes" id="UP000008912">
    <property type="component" value="Unassembled WGS sequence"/>
</dbReference>
<feature type="domain" description="Tyrosine-protein phosphatase" evidence="10">
    <location>
        <begin position="169"/>
        <end position="434"/>
    </location>
</feature>
<evidence type="ECO:0000313" key="12">
    <source>
        <dbReference type="Ensembl" id="ENSAMEP00000023331.1"/>
    </source>
</evidence>
<dbReference type="GO" id="GO:0005634">
    <property type="term" value="C:nucleus"/>
    <property type="evidence" value="ECO:0007669"/>
    <property type="project" value="TreeGrafter"/>
</dbReference>
<feature type="domain" description="Tyrosine specific protein phosphatases" evidence="11">
    <location>
        <begin position="348"/>
        <end position="425"/>
    </location>
</feature>
<dbReference type="InterPro" id="IPR000242">
    <property type="entry name" value="PTP_cat"/>
</dbReference>
<dbReference type="Gene3D" id="3.90.190.10">
    <property type="entry name" value="Protein tyrosine phosphatase superfamily"/>
    <property type="match status" value="1"/>
</dbReference>
<protein>
    <recommendedName>
        <fullName evidence="2">protein-tyrosine-phosphatase</fullName>
        <ecNumber evidence="2">3.1.3.48</ecNumber>
    </recommendedName>
</protein>
<name>A0A7N5JCD1_AILME</name>
<evidence type="ECO:0000256" key="2">
    <source>
        <dbReference type="ARBA" id="ARBA00013064"/>
    </source>
</evidence>
<evidence type="ECO:0000256" key="5">
    <source>
        <dbReference type="ARBA" id="ARBA00022801"/>
    </source>
</evidence>
<dbReference type="SUPFAM" id="SSF52799">
    <property type="entry name" value="(Phosphotyrosine protein) phosphatases II"/>
    <property type="match status" value="1"/>
</dbReference>
<feature type="compositionally biased region" description="Basic and acidic residues" evidence="9">
    <location>
        <begin position="1"/>
        <end position="11"/>
    </location>
</feature>
<evidence type="ECO:0000256" key="1">
    <source>
        <dbReference type="ARBA" id="ARBA00004496"/>
    </source>
</evidence>
<proteinExistence type="inferred from homology"/>
<evidence type="ECO:0000256" key="4">
    <source>
        <dbReference type="ARBA" id="ARBA00022553"/>
    </source>
</evidence>
<dbReference type="InParanoid" id="A0A7N5JCD1"/>
<dbReference type="GeneTree" id="ENSGT00940000162860"/>